<proteinExistence type="predicted"/>
<feature type="repeat" description="TPR" evidence="3">
    <location>
        <begin position="76"/>
        <end position="109"/>
    </location>
</feature>
<evidence type="ECO:0000256" key="4">
    <source>
        <dbReference type="SAM" id="SignalP"/>
    </source>
</evidence>
<dbReference type="InterPro" id="IPR011990">
    <property type="entry name" value="TPR-like_helical_dom_sf"/>
</dbReference>
<comment type="caution">
    <text evidence="5">The sequence shown here is derived from an EMBL/GenBank/DDBJ whole genome shotgun (WGS) entry which is preliminary data.</text>
</comment>
<dbReference type="Proteomes" id="UP000238426">
    <property type="component" value="Unassembled WGS sequence"/>
</dbReference>
<reference evidence="5 6" key="1">
    <citation type="submission" date="2018-03" db="EMBL/GenBank/DDBJ databases">
        <title>Mesoflavibacter sp. HG37 and Mesoflavibacter sp. HG96 sp.nov., two marine bacteria isolated from seawater of Western Pacific Ocean.</title>
        <authorList>
            <person name="Cheng H."/>
            <person name="Wu Y.-H."/>
            <person name="Guo L.-L."/>
            <person name="Xu X.-W."/>
        </authorList>
    </citation>
    <scope>NUCLEOTIDE SEQUENCE [LARGE SCALE GENOMIC DNA]</scope>
    <source>
        <strain evidence="5 6">KCTC 32269</strain>
    </source>
</reference>
<feature type="signal peptide" evidence="4">
    <location>
        <begin position="1"/>
        <end position="23"/>
    </location>
</feature>
<evidence type="ECO:0000313" key="6">
    <source>
        <dbReference type="Proteomes" id="UP000238426"/>
    </source>
</evidence>
<evidence type="ECO:0000256" key="1">
    <source>
        <dbReference type="ARBA" id="ARBA00022737"/>
    </source>
</evidence>
<dbReference type="SUPFAM" id="SSF48452">
    <property type="entry name" value="TPR-like"/>
    <property type="match status" value="1"/>
</dbReference>
<dbReference type="RefSeq" id="WP_106462359.1">
    <property type="nucleotide sequence ID" value="NZ_PXOQ01000007.1"/>
</dbReference>
<sequence length="449" mass="51716">MNRKAHLLNLLVGLVLIPSMLCAQVDFNKTPNDDLGNNENKFQEYFFEAIKQKGIENYEKAIEYVQKCIQINPEEASLYFELGKNHNKLGNYVLAANALKKALELKPGNLWILDELYFVYIQQKDYNSAVNTIKELVKYQPKYKEDLANIYVQIKDYDSALSILDELDKKFGITSEREQLRNSIYKITGQQDVLIDNLENQKTINPEDEANYLKLIYRYSENNQPEKAFETAQDLLKINPTSQLVHLALYKFYIQKNQLDLAVESMKIVINGTKIDATSKSKVLNDFVRFVAQNPKYEDDLIEATSVISDSSSAIDLGNYYFKKGNKQKALDYYLEAYQNNNQDFTLIKQIILIQIDLSDYNKALTLSDEAIEIYPAQPILYLLNGVALNGLNRFQEAVDTLEIGVDYLIEDTTMEKDFYIQLSEAFNGLNNLEKAKTFKDKANKLKIN</sequence>
<accession>A0A2T1NCQ2</accession>
<dbReference type="Pfam" id="PF14559">
    <property type="entry name" value="TPR_19"/>
    <property type="match status" value="1"/>
</dbReference>
<name>A0A2T1NCQ2_9FLAO</name>
<feature type="repeat" description="TPR" evidence="3">
    <location>
        <begin position="311"/>
        <end position="344"/>
    </location>
</feature>
<evidence type="ECO:0000256" key="3">
    <source>
        <dbReference type="PROSITE-ProRule" id="PRU00339"/>
    </source>
</evidence>
<protein>
    <submittedName>
        <fullName evidence="5">Uncharacterized protein</fullName>
    </submittedName>
</protein>
<dbReference type="InterPro" id="IPR019734">
    <property type="entry name" value="TPR_rpt"/>
</dbReference>
<organism evidence="5 6">
    <name type="scientific">Aurantibacter aestuarii</name>
    <dbReference type="NCBI Taxonomy" id="1266046"/>
    <lineage>
        <taxon>Bacteria</taxon>
        <taxon>Pseudomonadati</taxon>
        <taxon>Bacteroidota</taxon>
        <taxon>Flavobacteriia</taxon>
        <taxon>Flavobacteriales</taxon>
        <taxon>Flavobacteriaceae</taxon>
        <taxon>Aurantibacter</taxon>
    </lineage>
</organism>
<feature type="chain" id="PRO_5015728549" evidence="4">
    <location>
        <begin position="24"/>
        <end position="449"/>
    </location>
</feature>
<dbReference type="InterPro" id="IPR050498">
    <property type="entry name" value="Ycf3"/>
</dbReference>
<dbReference type="EMBL" id="PXOQ01000007">
    <property type="protein sequence ID" value="PSG90218.1"/>
    <property type="molecule type" value="Genomic_DNA"/>
</dbReference>
<dbReference type="PROSITE" id="PS50005">
    <property type="entry name" value="TPR"/>
    <property type="match status" value="3"/>
</dbReference>
<dbReference type="SMART" id="SM00028">
    <property type="entry name" value="TPR"/>
    <property type="match status" value="6"/>
</dbReference>
<keyword evidence="4" id="KW-0732">Signal</keyword>
<dbReference type="OrthoDB" id="1465784at2"/>
<dbReference type="PANTHER" id="PTHR44858:SF1">
    <property type="entry name" value="UDP-N-ACETYLGLUCOSAMINE--PEPTIDE N-ACETYLGLUCOSAMINYLTRANSFERASE SPINDLY-RELATED"/>
    <property type="match status" value="1"/>
</dbReference>
<dbReference type="Pfam" id="PF13181">
    <property type="entry name" value="TPR_8"/>
    <property type="match status" value="2"/>
</dbReference>
<gene>
    <name evidence="5" type="ORF">C7H52_02770</name>
</gene>
<dbReference type="PANTHER" id="PTHR44858">
    <property type="entry name" value="TETRATRICOPEPTIDE REPEAT PROTEIN 6"/>
    <property type="match status" value="1"/>
</dbReference>
<dbReference type="Gene3D" id="1.25.40.10">
    <property type="entry name" value="Tetratricopeptide repeat domain"/>
    <property type="match status" value="3"/>
</dbReference>
<keyword evidence="6" id="KW-1185">Reference proteome</keyword>
<dbReference type="AlphaFoldDB" id="A0A2T1NCQ2"/>
<evidence type="ECO:0000256" key="2">
    <source>
        <dbReference type="ARBA" id="ARBA00022803"/>
    </source>
</evidence>
<keyword evidence="1" id="KW-0677">Repeat</keyword>
<dbReference type="SUPFAM" id="SSF81901">
    <property type="entry name" value="HCP-like"/>
    <property type="match status" value="1"/>
</dbReference>
<keyword evidence="2 3" id="KW-0802">TPR repeat</keyword>
<evidence type="ECO:0000313" key="5">
    <source>
        <dbReference type="EMBL" id="PSG90218.1"/>
    </source>
</evidence>
<feature type="repeat" description="TPR" evidence="3">
    <location>
        <begin position="42"/>
        <end position="75"/>
    </location>
</feature>